<dbReference type="EMBL" id="JBBMRA010000001">
    <property type="protein sequence ID" value="MEM5535129.1"/>
    <property type="molecule type" value="Genomic_DNA"/>
</dbReference>
<gene>
    <name evidence="3" type="ORF">WNY58_01875</name>
</gene>
<feature type="domain" description="LysM" evidence="2">
    <location>
        <begin position="25"/>
        <end position="72"/>
    </location>
</feature>
<keyword evidence="4" id="KW-1185">Reference proteome</keyword>
<dbReference type="InterPro" id="IPR013783">
    <property type="entry name" value="Ig-like_fold"/>
</dbReference>
<name>A0ABU9TPF8_9GAMM</name>
<proteinExistence type="predicted"/>
<dbReference type="PANTHER" id="PTHR38731">
    <property type="entry name" value="LIPL45-RELATED LIPOPROTEIN-RELATED"/>
    <property type="match status" value="1"/>
</dbReference>
<feature type="signal peptide" evidence="1">
    <location>
        <begin position="1"/>
        <end position="19"/>
    </location>
</feature>
<evidence type="ECO:0000259" key="2">
    <source>
        <dbReference type="PROSITE" id="PS51782"/>
    </source>
</evidence>
<dbReference type="CDD" id="cd00118">
    <property type="entry name" value="LysM"/>
    <property type="match status" value="1"/>
</dbReference>
<dbReference type="InterPro" id="IPR006860">
    <property type="entry name" value="FecR"/>
</dbReference>
<dbReference type="InterPro" id="IPR016930">
    <property type="entry name" value="UCP029644"/>
</dbReference>
<organism evidence="3 4">
    <name type="scientific">Neptuniibacter pectenicola</name>
    <dbReference type="NCBI Taxonomy" id="1806669"/>
    <lineage>
        <taxon>Bacteria</taxon>
        <taxon>Pseudomonadati</taxon>
        <taxon>Pseudomonadota</taxon>
        <taxon>Gammaproteobacteria</taxon>
        <taxon>Oceanospirillales</taxon>
        <taxon>Oceanospirillaceae</taxon>
        <taxon>Neptuniibacter</taxon>
    </lineage>
</organism>
<dbReference type="Gene3D" id="3.10.350.10">
    <property type="entry name" value="LysM domain"/>
    <property type="match status" value="1"/>
</dbReference>
<dbReference type="PROSITE" id="PS51782">
    <property type="entry name" value="LYSM"/>
    <property type="match status" value="1"/>
</dbReference>
<evidence type="ECO:0000313" key="3">
    <source>
        <dbReference type="EMBL" id="MEM5535129.1"/>
    </source>
</evidence>
<keyword evidence="1" id="KW-0732">Signal</keyword>
<dbReference type="InterPro" id="IPR036779">
    <property type="entry name" value="LysM_dom_sf"/>
</dbReference>
<protein>
    <submittedName>
        <fullName evidence="3">FecR domain-containing protein</fullName>
    </submittedName>
</protein>
<dbReference type="InterPro" id="IPR036116">
    <property type="entry name" value="FN3_sf"/>
</dbReference>
<dbReference type="Gene3D" id="2.60.120.1440">
    <property type="match status" value="1"/>
</dbReference>
<dbReference type="Gene3D" id="2.60.40.10">
    <property type="entry name" value="Immunoglobulins"/>
    <property type="match status" value="2"/>
</dbReference>
<comment type="caution">
    <text evidence="3">The sequence shown here is derived from an EMBL/GenBank/DDBJ whole genome shotgun (WGS) entry which is preliminary data.</text>
</comment>
<dbReference type="InterPro" id="IPR018392">
    <property type="entry name" value="LysM"/>
</dbReference>
<evidence type="ECO:0000256" key="1">
    <source>
        <dbReference type="SAM" id="SignalP"/>
    </source>
</evidence>
<dbReference type="Pfam" id="PF04773">
    <property type="entry name" value="FecR"/>
    <property type="match status" value="1"/>
</dbReference>
<dbReference type="SUPFAM" id="SSF49265">
    <property type="entry name" value="Fibronectin type III"/>
    <property type="match status" value="1"/>
</dbReference>
<sequence>MKQSLALLIMLMFSGTVLSETEGEWGYPMQPGESVWSIAHELLTDWREWKTIERLNNISNDRQMLPGTVLKIPRSLIRERQSDITILDVSGTVTAQVVMNDGSVRAHLPLVRGQSLGQGDQIKTSPQSSVLLEFDDGTQVLILENSLLKIKQATVVGSKRKVVDIKVFLEEGEAEIRANPAKVPGSQFLIDTPVAFATTKGTTYRVRAKEASTAAEVIEGKIGVENRLGGTTVGQGYGTLAKANQPPAKPKKLLPAPELPDLSAPIHYLPGKLVWNELEGAAKYRGQISPDQLFTSITYDSISNQPKMGLPASLQDKTYWLRVSAIGEEGLQGLSSVQKITVDARPFPPVRQAPRPSDAIYSGEVEFIWSRPEMAERFQMDIATDQRFETVTLHEEGISDTRFTATIMEPGHYYWRVTSVTSQGKVGPLGLAGEFTVKPVPAKPELQAPVSSEDEMFFSWNAEQDIAYYQLQLANDQAFNDIQVDETTERAELAIDKPQPGTYYIRVRAFDADDYAGEWTAPQQVEQPIENWWPLIFSGAATLLLML</sequence>
<feature type="chain" id="PRO_5045334429" evidence="1">
    <location>
        <begin position="20"/>
        <end position="547"/>
    </location>
</feature>
<evidence type="ECO:0000313" key="4">
    <source>
        <dbReference type="Proteomes" id="UP001449225"/>
    </source>
</evidence>
<dbReference type="Proteomes" id="UP001449225">
    <property type="component" value="Unassembled WGS sequence"/>
</dbReference>
<dbReference type="RefSeq" id="WP_342853534.1">
    <property type="nucleotide sequence ID" value="NZ_JBBMRA010000001.1"/>
</dbReference>
<accession>A0ABU9TPF8</accession>
<dbReference type="Pfam" id="PF01476">
    <property type="entry name" value="LysM"/>
    <property type="match status" value="1"/>
</dbReference>
<reference evidence="3 4" key="1">
    <citation type="submission" date="2024-03" db="EMBL/GenBank/DDBJ databases">
        <title>Community enrichment and isolation of bacterial strains for fucoidan degradation.</title>
        <authorList>
            <person name="Sichert A."/>
        </authorList>
    </citation>
    <scope>NUCLEOTIDE SEQUENCE [LARGE SCALE GENOMIC DNA]</scope>
    <source>
        <strain evidence="3 4">AS76</strain>
    </source>
</reference>
<dbReference type="PIRSF" id="PIRSF029644">
    <property type="entry name" value="UCP029644"/>
    <property type="match status" value="1"/>
</dbReference>